<dbReference type="Proteomes" id="UP000298213">
    <property type="component" value="Unassembled WGS sequence"/>
</dbReference>
<organism evidence="1 2">
    <name type="scientific">Sphingomonas parva</name>
    <dbReference type="NCBI Taxonomy" id="2555898"/>
    <lineage>
        <taxon>Bacteria</taxon>
        <taxon>Pseudomonadati</taxon>
        <taxon>Pseudomonadota</taxon>
        <taxon>Alphaproteobacteria</taxon>
        <taxon>Sphingomonadales</taxon>
        <taxon>Sphingomonadaceae</taxon>
        <taxon>Sphingomonas</taxon>
    </lineage>
</organism>
<evidence type="ECO:0000313" key="2">
    <source>
        <dbReference type="Proteomes" id="UP000298213"/>
    </source>
</evidence>
<dbReference type="RefSeq" id="WP_135085024.1">
    <property type="nucleotide sequence ID" value="NZ_SPDV01000010.1"/>
</dbReference>
<name>A0A4Y8ZSD1_9SPHN</name>
<proteinExistence type="predicted"/>
<accession>A0A4Y8ZSD1</accession>
<dbReference type="SUPFAM" id="SSF53474">
    <property type="entry name" value="alpha/beta-Hydrolases"/>
    <property type="match status" value="1"/>
</dbReference>
<gene>
    <name evidence="1" type="ORF">E2493_06720</name>
</gene>
<protein>
    <recommendedName>
        <fullName evidence="3">Alpha/beta hydrolase</fullName>
    </recommendedName>
</protein>
<comment type="caution">
    <text evidence="1">The sequence shown here is derived from an EMBL/GenBank/DDBJ whole genome shotgun (WGS) entry which is preliminary data.</text>
</comment>
<evidence type="ECO:0000313" key="1">
    <source>
        <dbReference type="EMBL" id="TFI58948.1"/>
    </source>
</evidence>
<reference evidence="1 2" key="1">
    <citation type="submission" date="2019-03" db="EMBL/GenBank/DDBJ databases">
        <title>Genome sequence of Sphingomonas sp. 17J27-24.</title>
        <authorList>
            <person name="Kim M."/>
            <person name="Maeng S."/>
            <person name="Sathiyaraj S."/>
        </authorList>
    </citation>
    <scope>NUCLEOTIDE SEQUENCE [LARGE SCALE GENOMIC DNA]</scope>
    <source>
        <strain evidence="1 2">17J27-24</strain>
    </source>
</reference>
<dbReference type="OrthoDB" id="70513at2"/>
<keyword evidence="2" id="KW-1185">Reference proteome</keyword>
<dbReference type="InterPro" id="IPR029058">
    <property type="entry name" value="AB_hydrolase_fold"/>
</dbReference>
<sequence length="312" mass="34325">MGCLTVGGGKDLAVLVLHGIGTYSGQGRMKRKGFDQPLRAALESRLGADFQRIAWCPITWSAPALERRQDALIRERGTPFPWSGLFEFVSSFLSDATAHNLPLYGEMNESSSYFIVQQLIRGALVELEAQLGPAAESMPVLAIAHSMGCHVLSCYAWDARHAPERILGGNAPELGPLTRFQALETLSGLVFVGCNLPLLTTNVARQRLLPLRLPRRPAALGGGRESLWLNIWEKNDPLGYPLSNEYEAYFSGGFDAEELARWKRDPASEQRPQDIEVKFGGLAGATPLAHTAYYHSRRVQKRITDVVKALLG</sequence>
<evidence type="ECO:0008006" key="3">
    <source>
        <dbReference type="Google" id="ProtNLM"/>
    </source>
</evidence>
<dbReference type="EMBL" id="SPDV01000010">
    <property type="protein sequence ID" value="TFI58948.1"/>
    <property type="molecule type" value="Genomic_DNA"/>
</dbReference>
<dbReference type="AlphaFoldDB" id="A0A4Y8ZSD1"/>